<gene>
    <name evidence="1" type="ORF">IAC06_07810</name>
</gene>
<sequence length="98" mass="11094">MFYRDVLRPAVQDSVFSSIVNRYPESNASSSISLCLGGKRVDVMIIQAYSCPKDGSGRWYTESVCIPFTVLEGYGVPVRKFVYGKNEDGYGYRMDRDK</sequence>
<dbReference type="AlphaFoldDB" id="A0A9D9EUL8"/>
<comment type="caution">
    <text evidence="1">The sequence shown here is derived from an EMBL/GenBank/DDBJ whole genome shotgun (WGS) entry which is preliminary data.</text>
</comment>
<evidence type="ECO:0000313" key="1">
    <source>
        <dbReference type="EMBL" id="MBO8452767.1"/>
    </source>
</evidence>
<evidence type="ECO:0000313" key="2">
    <source>
        <dbReference type="Proteomes" id="UP000823661"/>
    </source>
</evidence>
<dbReference type="EMBL" id="JADIMI010000073">
    <property type="protein sequence ID" value="MBO8452767.1"/>
    <property type="molecule type" value="Genomic_DNA"/>
</dbReference>
<reference evidence="1" key="1">
    <citation type="submission" date="2020-10" db="EMBL/GenBank/DDBJ databases">
        <authorList>
            <person name="Gilroy R."/>
        </authorList>
    </citation>
    <scope>NUCLEOTIDE SEQUENCE</scope>
    <source>
        <strain evidence="1">B1-20833</strain>
    </source>
</reference>
<organism evidence="1 2">
    <name type="scientific">Candidatus Cryptobacteroides intestinavium</name>
    <dbReference type="NCBI Taxonomy" id="2840766"/>
    <lineage>
        <taxon>Bacteria</taxon>
        <taxon>Pseudomonadati</taxon>
        <taxon>Bacteroidota</taxon>
        <taxon>Bacteroidia</taxon>
        <taxon>Bacteroidales</taxon>
        <taxon>Candidatus Cryptobacteroides</taxon>
    </lineage>
</organism>
<dbReference type="Proteomes" id="UP000823661">
    <property type="component" value="Unassembled WGS sequence"/>
</dbReference>
<protein>
    <submittedName>
        <fullName evidence="1">Uncharacterized protein</fullName>
    </submittedName>
</protein>
<reference evidence="1" key="2">
    <citation type="journal article" date="2021" name="PeerJ">
        <title>Extensive microbial diversity within the chicken gut microbiome revealed by metagenomics and culture.</title>
        <authorList>
            <person name="Gilroy R."/>
            <person name="Ravi A."/>
            <person name="Getino M."/>
            <person name="Pursley I."/>
            <person name="Horton D.L."/>
            <person name="Alikhan N.F."/>
            <person name="Baker D."/>
            <person name="Gharbi K."/>
            <person name="Hall N."/>
            <person name="Watson M."/>
            <person name="Adriaenssens E.M."/>
            <person name="Foster-Nyarko E."/>
            <person name="Jarju S."/>
            <person name="Secka A."/>
            <person name="Antonio M."/>
            <person name="Oren A."/>
            <person name="Chaudhuri R.R."/>
            <person name="La Ragione R."/>
            <person name="Hildebrand F."/>
            <person name="Pallen M.J."/>
        </authorList>
    </citation>
    <scope>NUCLEOTIDE SEQUENCE</scope>
    <source>
        <strain evidence="1">B1-20833</strain>
    </source>
</reference>
<proteinExistence type="predicted"/>
<name>A0A9D9EUL8_9BACT</name>
<accession>A0A9D9EUL8</accession>